<name>A0ACC2B5G4_DIPCM</name>
<keyword evidence="2" id="KW-1185">Reference proteome</keyword>
<proteinExistence type="predicted"/>
<dbReference type="EMBL" id="CM055108">
    <property type="protein sequence ID" value="KAJ7524998.1"/>
    <property type="molecule type" value="Genomic_DNA"/>
</dbReference>
<organism evidence="1 2">
    <name type="scientific">Diphasiastrum complanatum</name>
    <name type="common">Issler's clubmoss</name>
    <name type="synonym">Lycopodium complanatum</name>
    <dbReference type="NCBI Taxonomy" id="34168"/>
    <lineage>
        <taxon>Eukaryota</taxon>
        <taxon>Viridiplantae</taxon>
        <taxon>Streptophyta</taxon>
        <taxon>Embryophyta</taxon>
        <taxon>Tracheophyta</taxon>
        <taxon>Lycopodiopsida</taxon>
        <taxon>Lycopodiales</taxon>
        <taxon>Lycopodiaceae</taxon>
        <taxon>Lycopodioideae</taxon>
        <taxon>Diphasiastrum</taxon>
    </lineage>
</organism>
<sequence>MANAALAALLQQAREFNVPKDIIDRNIKKASEKGQQNFVESTYEVYAFGGVGLVLEVLTDNANRTAALIRDAVKKGGGKMADPNSVLFNFKRAGIIYVRSDNVDGDKILLAAMDAGAEDVLEPPVYDEDEQDSEEYKYYKIICSIQEYSDISLKLQEAGIPVDLDSSGLELIPLAAIEPDDEAVELNKELIEKLLEVEDVDAVYSNQK</sequence>
<gene>
    <name evidence="1" type="ORF">O6H91_17G031500</name>
</gene>
<dbReference type="Proteomes" id="UP001162992">
    <property type="component" value="Chromosome 17"/>
</dbReference>
<evidence type="ECO:0000313" key="1">
    <source>
        <dbReference type="EMBL" id="KAJ7524998.1"/>
    </source>
</evidence>
<accession>A0ACC2B5G4</accession>
<evidence type="ECO:0000313" key="2">
    <source>
        <dbReference type="Proteomes" id="UP001162992"/>
    </source>
</evidence>
<comment type="caution">
    <text evidence="1">The sequence shown here is derived from an EMBL/GenBank/DDBJ whole genome shotgun (WGS) entry which is preliminary data.</text>
</comment>
<reference evidence="2" key="1">
    <citation type="journal article" date="2024" name="Proc. Natl. Acad. Sci. U.S.A.">
        <title>Extraordinary preservation of gene collinearity over three hundred million years revealed in homosporous lycophytes.</title>
        <authorList>
            <person name="Li C."/>
            <person name="Wickell D."/>
            <person name="Kuo L.Y."/>
            <person name="Chen X."/>
            <person name="Nie B."/>
            <person name="Liao X."/>
            <person name="Peng D."/>
            <person name="Ji J."/>
            <person name="Jenkins J."/>
            <person name="Williams M."/>
            <person name="Shu S."/>
            <person name="Plott C."/>
            <person name="Barry K."/>
            <person name="Rajasekar S."/>
            <person name="Grimwood J."/>
            <person name="Han X."/>
            <person name="Sun S."/>
            <person name="Hou Z."/>
            <person name="He W."/>
            <person name="Dai G."/>
            <person name="Sun C."/>
            <person name="Schmutz J."/>
            <person name="Leebens-Mack J.H."/>
            <person name="Li F.W."/>
            <person name="Wang L."/>
        </authorList>
    </citation>
    <scope>NUCLEOTIDE SEQUENCE [LARGE SCALE GENOMIC DNA]</scope>
    <source>
        <strain evidence="2">cv. PW_Plant_1</strain>
    </source>
</reference>
<protein>
    <submittedName>
        <fullName evidence="1">Uncharacterized protein</fullName>
    </submittedName>
</protein>